<name>A0AAE2VWF9_9RHOB</name>
<comment type="caution">
    <text evidence="2">The sequence shown here is derived from an EMBL/GenBank/DDBJ whole genome shotgun (WGS) entry which is preliminary data.</text>
</comment>
<reference evidence="2 3" key="1">
    <citation type="submission" date="2021-01" db="EMBL/GenBank/DDBJ databases">
        <title>Diatom-associated Roseobacters Show Island Model of Population Structure.</title>
        <authorList>
            <person name="Qu L."/>
            <person name="Feng X."/>
            <person name="Chen Y."/>
            <person name="Li L."/>
            <person name="Wang X."/>
            <person name="Hu Z."/>
            <person name="Wang H."/>
            <person name="Luo H."/>
        </authorList>
    </citation>
    <scope>NUCLEOTIDE SEQUENCE [LARGE SCALE GENOMIC DNA]</scope>
    <source>
        <strain evidence="2 3">TR60-84</strain>
    </source>
</reference>
<dbReference type="Proteomes" id="UP000732193">
    <property type="component" value="Unassembled WGS sequence"/>
</dbReference>
<keyword evidence="1" id="KW-0732">Signal</keyword>
<evidence type="ECO:0000313" key="3">
    <source>
        <dbReference type="Proteomes" id="UP000732193"/>
    </source>
</evidence>
<gene>
    <name evidence="2" type="ORF">JQV55_05655</name>
</gene>
<organism evidence="2 3">
    <name type="scientific">Sulfitobacter geojensis</name>
    <dbReference type="NCBI Taxonomy" id="1342299"/>
    <lineage>
        <taxon>Bacteria</taxon>
        <taxon>Pseudomonadati</taxon>
        <taxon>Pseudomonadota</taxon>
        <taxon>Alphaproteobacteria</taxon>
        <taxon>Rhodobacterales</taxon>
        <taxon>Roseobacteraceae</taxon>
        <taxon>Sulfitobacter</taxon>
    </lineage>
</organism>
<accession>A0AAE2VWF9</accession>
<sequence length="111" mass="12231">MGWPAVSLVCVVLNIAPVWAMAQEPDAQNLTWPERKCVLYQRAWDAALQSVDQSGVSQTFMAQNDVFVAKGCTERTPVCPRSPAEFEMANLLTVMTMNEGMASTFVPFTCP</sequence>
<feature type="signal peptide" evidence="1">
    <location>
        <begin position="1"/>
        <end position="22"/>
    </location>
</feature>
<dbReference type="AlphaFoldDB" id="A0AAE2VWF9"/>
<dbReference type="RefSeq" id="WP_203241520.1">
    <property type="nucleotide sequence ID" value="NZ_JAFBRH010000001.1"/>
</dbReference>
<proteinExistence type="predicted"/>
<feature type="chain" id="PRO_5041911924" evidence="1">
    <location>
        <begin position="23"/>
        <end position="111"/>
    </location>
</feature>
<dbReference type="EMBL" id="JAFBRM010000001">
    <property type="protein sequence ID" value="MBM1713042.1"/>
    <property type="molecule type" value="Genomic_DNA"/>
</dbReference>
<keyword evidence="3" id="KW-1185">Reference proteome</keyword>
<evidence type="ECO:0000256" key="1">
    <source>
        <dbReference type="SAM" id="SignalP"/>
    </source>
</evidence>
<evidence type="ECO:0000313" key="2">
    <source>
        <dbReference type="EMBL" id="MBM1713042.1"/>
    </source>
</evidence>
<protein>
    <submittedName>
        <fullName evidence="2">Uncharacterized protein</fullName>
    </submittedName>
</protein>